<feature type="region of interest" description="Disordered" evidence="1">
    <location>
        <begin position="1"/>
        <end position="56"/>
    </location>
</feature>
<accession>A0A7J6TYT5</accession>
<evidence type="ECO:0000256" key="1">
    <source>
        <dbReference type="SAM" id="MobiDB-lite"/>
    </source>
</evidence>
<feature type="region of interest" description="Disordered" evidence="1">
    <location>
        <begin position="71"/>
        <end position="110"/>
    </location>
</feature>
<comment type="caution">
    <text evidence="2">The sequence shown here is derived from an EMBL/GenBank/DDBJ whole genome shotgun (WGS) entry which is preliminary data.</text>
</comment>
<protein>
    <submittedName>
        <fullName evidence="2">Uncharacterized protein</fullName>
    </submittedName>
</protein>
<reference evidence="2 3" key="1">
    <citation type="submission" date="2020-04" db="EMBL/GenBank/DDBJ databases">
        <title>Perkinsus olseni comparative genomics.</title>
        <authorList>
            <person name="Bogema D.R."/>
        </authorList>
    </citation>
    <scope>NUCLEOTIDE SEQUENCE [LARGE SCALE GENOMIC DNA]</scope>
    <source>
        <strain evidence="2 3">ATCC PRA-207</strain>
    </source>
</reference>
<dbReference type="EMBL" id="JABANO010007652">
    <property type="protein sequence ID" value="KAF4749761.1"/>
    <property type="molecule type" value="Genomic_DNA"/>
</dbReference>
<evidence type="ECO:0000313" key="3">
    <source>
        <dbReference type="Proteomes" id="UP000553632"/>
    </source>
</evidence>
<dbReference type="Proteomes" id="UP000553632">
    <property type="component" value="Unassembled WGS sequence"/>
</dbReference>
<keyword evidence="3" id="KW-1185">Reference proteome</keyword>
<dbReference type="AlphaFoldDB" id="A0A7J6TYT5"/>
<proteinExistence type="predicted"/>
<sequence>EDDGVAESAGPDASHVKSKIIVELGTEAAEESPSVVQESESGDERRPSSPRAEVQLASSHLVLAAQRELDVTVGSDSEVGSIPEECPSPPPSDPDDDGPPAFTGAETRPTGVIAVDDIVKKNASYDDWDDDEEEFDY</sequence>
<name>A0A7J6TYT5_PEROL</name>
<gene>
    <name evidence="2" type="ORF">FOZ63_006156</name>
</gene>
<feature type="non-terminal residue" evidence="2">
    <location>
        <position position="1"/>
    </location>
</feature>
<evidence type="ECO:0000313" key="2">
    <source>
        <dbReference type="EMBL" id="KAF4749761.1"/>
    </source>
</evidence>
<organism evidence="2 3">
    <name type="scientific">Perkinsus olseni</name>
    <name type="common">Perkinsus atlanticus</name>
    <dbReference type="NCBI Taxonomy" id="32597"/>
    <lineage>
        <taxon>Eukaryota</taxon>
        <taxon>Sar</taxon>
        <taxon>Alveolata</taxon>
        <taxon>Perkinsozoa</taxon>
        <taxon>Perkinsea</taxon>
        <taxon>Perkinsida</taxon>
        <taxon>Perkinsidae</taxon>
        <taxon>Perkinsus</taxon>
    </lineage>
</organism>